<protein>
    <submittedName>
        <fullName evidence="2">Uncharacterized protein</fullName>
    </submittedName>
</protein>
<comment type="caution">
    <text evidence="2">The sequence shown here is derived from an EMBL/GenBank/DDBJ whole genome shotgun (WGS) entry which is preliminary data.</text>
</comment>
<dbReference type="EMBL" id="LAZR01000747">
    <property type="protein sequence ID" value="KKN58808.1"/>
    <property type="molecule type" value="Genomic_DNA"/>
</dbReference>
<keyword evidence="1" id="KW-0472">Membrane</keyword>
<evidence type="ECO:0000313" key="2">
    <source>
        <dbReference type="EMBL" id="KKN58808.1"/>
    </source>
</evidence>
<name>A0A0F9UYZ4_9ZZZZ</name>
<evidence type="ECO:0000256" key="1">
    <source>
        <dbReference type="SAM" id="Phobius"/>
    </source>
</evidence>
<feature type="transmembrane region" description="Helical" evidence="1">
    <location>
        <begin position="6"/>
        <end position="27"/>
    </location>
</feature>
<dbReference type="AlphaFoldDB" id="A0A0F9UYZ4"/>
<proteinExistence type="predicted"/>
<keyword evidence="1" id="KW-1133">Transmembrane helix</keyword>
<keyword evidence="1" id="KW-0812">Transmembrane</keyword>
<organism evidence="2">
    <name type="scientific">marine sediment metagenome</name>
    <dbReference type="NCBI Taxonomy" id="412755"/>
    <lineage>
        <taxon>unclassified sequences</taxon>
        <taxon>metagenomes</taxon>
        <taxon>ecological metagenomes</taxon>
    </lineage>
</organism>
<reference evidence="2" key="1">
    <citation type="journal article" date="2015" name="Nature">
        <title>Complex archaea that bridge the gap between prokaryotes and eukaryotes.</title>
        <authorList>
            <person name="Spang A."/>
            <person name="Saw J.H."/>
            <person name="Jorgensen S.L."/>
            <person name="Zaremba-Niedzwiedzka K."/>
            <person name="Martijn J."/>
            <person name="Lind A.E."/>
            <person name="van Eijk R."/>
            <person name="Schleper C."/>
            <person name="Guy L."/>
            <person name="Ettema T.J."/>
        </authorList>
    </citation>
    <scope>NUCLEOTIDE SEQUENCE</scope>
</reference>
<accession>A0A0F9UYZ4</accession>
<sequence>MISTLTLFAFGIFFIVASNYFLMLYLFNKKEKQMLNNLMKYLENEENRKRIEGK</sequence>
<gene>
    <name evidence="2" type="ORF">LCGC14_0548140</name>
</gene>